<dbReference type="GO" id="GO:0034979">
    <property type="term" value="F:NAD-dependent protein lysine deacetylase activity"/>
    <property type="evidence" value="ECO:0007669"/>
    <property type="project" value="UniProtKB-EC"/>
</dbReference>
<dbReference type="NCBIfam" id="NF001752">
    <property type="entry name" value="PRK00481.1-1"/>
    <property type="match status" value="1"/>
</dbReference>
<evidence type="ECO:0000259" key="5">
    <source>
        <dbReference type="PROSITE" id="PS50305"/>
    </source>
</evidence>
<feature type="binding site" evidence="4">
    <location>
        <position position="151"/>
    </location>
    <ligand>
        <name>Zn(2+)</name>
        <dbReference type="ChEBI" id="CHEBI:29105"/>
    </ligand>
</feature>
<dbReference type="EC" id="2.3.1.286" evidence="1"/>
<dbReference type="InterPro" id="IPR029035">
    <property type="entry name" value="DHS-like_NAD/FAD-binding_dom"/>
</dbReference>
<dbReference type="RefSeq" id="WP_232187156.1">
    <property type="nucleotide sequence ID" value="NZ_JAIOAP010000011.1"/>
</dbReference>
<evidence type="ECO:0000256" key="4">
    <source>
        <dbReference type="PROSITE-ProRule" id="PRU00236"/>
    </source>
</evidence>
<dbReference type="Gene3D" id="3.30.1600.10">
    <property type="entry name" value="SIR2/SIRT2 'Small Domain"/>
    <property type="match status" value="1"/>
</dbReference>
<dbReference type="PROSITE" id="PS50305">
    <property type="entry name" value="SIRTUIN"/>
    <property type="match status" value="1"/>
</dbReference>
<feature type="binding site" evidence="4">
    <location>
        <position position="129"/>
    </location>
    <ligand>
        <name>Zn(2+)</name>
        <dbReference type="ChEBI" id="CHEBI:29105"/>
    </ligand>
</feature>
<evidence type="ECO:0000256" key="3">
    <source>
        <dbReference type="ARBA" id="ARBA00023027"/>
    </source>
</evidence>
<feature type="domain" description="Deacetylase sirtuin-type" evidence="5">
    <location>
        <begin position="1"/>
        <end position="246"/>
    </location>
</feature>
<keyword evidence="4" id="KW-0479">Metal-binding</keyword>
<dbReference type="InterPro" id="IPR003000">
    <property type="entry name" value="Sirtuin"/>
</dbReference>
<dbReference type="PANTHER" id="PTHR11085:SF4">
    <property type="entry name" value="NAD-DEPENDENT PROTEIN DEACYLASE"/>
    <property type="match status" value="1"/>
</dbReference>
<name>A0ABV1KXE4_9BACL</name>
<feature type="binding site" evidence="4">
    <location>
        <position position="132"/>
    </location>
    <ligand>
        <name>Zn(2+)</name>
        <dbReference type="ChEBI" id="CHEBI:29105"/>
    </ligand>
</feature>
<dbReference type="Pfam" id="PF02146">
    <property type="entry name" value="SIR2"/>
    <property type="match status" value="1"/>
</dbReference>
<dbReference type="InterPro" id="IPR050134">
    <property type="entry name" value="NAD-dep_sirtuin_deacylases"/>
</dbReference>
<organism evidence="6 7">
    <name type="scientific">Cohnella silvisoli</name>
    <dbReference type="NCBI Taxonomy" id="2873699"/>
    <lineage>
        <taxon>Bacteria</taxon>
        <taxon>Bacillati</taxon>
        <taxon>Bacillota</taxon>
        <taxon>Bacilli</taxon>
        <taxon>Bacillales</taxon>
        <taxon>Paenibacillaceae</taxon>
        <taxon>Cohnella</taxon>
    </lineage>
</organism>
<feature type="active site" description="Proton acceptor" evidence="4">
    <location>
        <position position="121"/>
    </location>
</feature>
<dbReference type="SUPFAM" id="SSF52467">
    <property type="entry name" value="DHS-like NAD/FAD-binding domain"/>
    <property type="match status" value="1"/>
</dbReference>
<reference evidence="6 7" key="1">
    <citation type="journal article" date="2023" name="Genome Announc.">
        <title>Pan-Genome Analyses of the Genus Cohnella and Proposal of the Novel Species Cohnella silvisoli sp. nov., Isolated from Forest Soil.</title>
        <authorList>
            <person name="Wang C."/>
            <person name="Mao L."/>
            <person name="Bao G."/>
            <person name="Zhu H."/>
        </authorList>
    </citation>
    <scope>NUCLEOTIDE SEQUENCE [LARGE SCALE GENOMIC DNA]</scope>
    <source>
        <strain evidence="6 7">NL03-T5-1</strain>
    </source>
</reference>
<evidence type="ECO:0000313" key="7">
    <source>
        <dbReference type="Proteomes" id="UP001493487"/>
    </source>
</evidence>
<dbReference type="EMBL" id="JASKHM010000012">
    <property type="protein sequence ID" value="MEQ4484784.1"/>
    <property type="molecule type" value="Genomic_DNA"/>
</dbReference>
<dbReference type="PANTHER" id="PTHR11085">
    <property type="entry name" value="NAD-DEPENDENT PROTEIN DEACYLASE SIRTUIN-5, MITOCHONDRIAL-RELATED"/>
    <property type="match status" value="1"/>
</dbReference>
<gene>
    <name evidence="6" type="ORF">QJS35_20570</name>
</gene>
<dbReference type="InterPro" id="IPR026591">
    <property type="entry name" value="Sirtuin_cat_small_dom_sf"/>
</dbReference>
<feature type="binding site" evidence="4">
    <location>
        <position position="154"/>
    </location>
    <ligand>
        <name>Zn(2+)</name>
        <dbReference type="ChEBI" id="CHEBI:29105"/>
    </ligand>
</feature>
<proteinExistence type="predicted"/>
<comment type="caution">
    <text evidence="6">The sequence shown here is derived from an EMBL/GenBank/DDBJ whole genome shotgun (WGS) entry which is preliminary data.</text>
</comment>
<evidence type="ECO:0000256" key="1">
    <source>
        <dbReference type="ARBA" id="ARBA00012928"/>
    </source>
</evidence>
<keyword evidence="7" id="KW-1185">Reference proteome</keyword>
<protein>
    <recommendedName>
        <fullName evidence="1">protein acetyllysine N-acetyltransferase</fullName>
        <ecNumber evidence="1">2.3.1.286</ecNumber>
    </recommendedName>
</protein>
<dbReference type="Proteomes" id="UP001493487">
    <property type="component" value="Unassembled WGS sequence"/>
</dbReference>
<evidence type="ECO:0000256" key="2">
    <source>
        <dbReference type="ARBA" id="ARBA00022679"/>
    </source>
</evidence>
<evidence type="ECO:0000313" key="6">
    <source>
        <dbReference type="EMBL" id="MEQ4484784.1"/>
    </source>
</evidence>
<keyword evidence="6" id="KW-0012">Acyltransferase</keyword>
<accession>A0ABV1KXE4</accession>
<sequence length="246" mass="27605">MNFSELKRTVQESDNIVFFGGAGTSTESGIPDFRSADGYYYINKTSKYTPEEILSRNFFLEHTEEFYQFYKKQMIYPNANYNPGHEALVELEFRGQLKAIITQNIDGLHQMAGSRNVLELHGSIQRNHCMNCGTSYSLKYVLNSMNTVPECQQCTGIIKPDVVLYQEELDTKLLQNAKSYIAEAEVLIVAGTSLTVQPAAGLIRHYSGDKFILINKSATPFDGIANFIIPDRIAKVLAALISHNVD</sequence>
<dbReference type="InterPro" id="IPR026590">
    <property type="entry name" value="Ssirtuin_cat_dom"/>
</dbReference>
<keyword evidence="3" id="KW-0520">NAD</keyword>
<keyword evidence="4" id="KW-0862">Zinc</keyword>
<keyword evidence="2 6" id="KW-0808">Transferase</keyword>
<dbReference type="Gene3D" id="3.40.50.1220">
    <property type="entry name" value="TPP-binding domain"/>
    <property type="match status" value="1"/>
</dbReference>